<evidence type="ECO:0000313" key="2">
    <source>
        <dbReference type="EMBL" id="KFI50976.1"/>
    </source>
</evidence>
<dbReference type="EMBL" id="JGYS01000023">
    <property type="protein sequence ID" value="KFI50976.1"/>
    <property type="molecule type" value="Genomic_DNA"/>
</dbReference>
<protein>
    <submittedName>
        <fullName evidence="2">Uncharacterized protein</fullName>
    </submittedName>
</protein>
<dbReference type="AlphaFoldDB" id="A0A086ZWS6"/>
<dbReference type="Proteomes" id="UP000029072">
    <property type="component" value="Unassembled WGS sequence"/>
</dbReference>
<sequence>MYSVERQRSSLAVFPVSLKERFLKMTGNTSKWRAPLAGLASIAMLATMGVAASTANAAPWYPSSDASTQYQALVYRADKPWDNTHALDVHGSYGELVHLSESSDPYASDSSKVLSYFSTDLAGKHKVPSDYVLTGDVKLFAQYKDAVTVSFDTNGDRQITSSDKSFKIAKGDSLTAEVYNKELDTNSDGVADEPTSVVTSLTDPTFVGWTSTYSKNDAADDLYEGGKITENTTFYPHFASAQNVATIAFREFGQDSTSYTYRNTLTNHAFPAYRLPVYTGDKALGTTTSPTPSARRRTSAPPTTRQRTSTSWPPSPRRTLPPRT</sequence>
<name>A0A086ZWS6_9BIFI</name>
<feature type="region of interest" description="Disordered" evidence="1">
    <location>
        <begin position="281"/>
        <end position="324"/>
    </location>
</feature>
<evidence type="ECO:0000256" key="1">
    <source>
        <dbReference type="SAM" id="MobiDB-lite"/>
    </source>
</evidence>
<evidence type="ECO:0000313" key="3">
    <source>
        <dbReference type="Proteomes" id="UP000029072"/>
    </source>
</evidence>
<dbReference type="STRING" id="1437609.BCAL_2262"/>
<organism evidence="2 3">
    <name type="scientific">Bifidobacterium callitrichos DSM 23973</name>
    <dbReference type="NCBI Taxonomy" id="1437609"/>
    <lineage>
        <taxon>Bacteria</taxon>
        <taxon>Bacillati</taxon>
        <taxon>Actinomycetota</taxon>
        <taxon>Actinomycetes</taxon>
        <taxon>Bifidobacteriales</taxon>
        <taxon>Bifidobacteriaceae</taxon>
        <taxon>Bifidobacterium</taxon>
    </lineage>
</organism>
<comment type="caution">
    <text evidence="2">The sequence shown here is derived from an EMBL/GenBank/DDBJ whole genome shotgun (WGS) entry which is preliminary data.</text>
</comment>
<feature type="compositionally biased region" description="Low complexity" evidence="1">
    <location>
        <begin position="286"/>
        <end position="324"/>
    </location>
</feature>
<reference evidence="2 3" key="1">
    <citation type="submission" date="2014-03" db="EMBL/GenBank/DDBJ databases">
        <title>Genomics of Bifidobacteria.</title>
        <authorList>
            <person name="Ventura M."/>
            <person name="Milani C."/>
            <person name="Lugli G.A."/>
        </authorList>
    </citation>
    <scope>NUCLEOTIDE SEQUENCE [LARGE SCALE GENOMIC DNA]</scope>
    <source>
        <strain evidence="2 3">DSM 23973</strain>
    </source>
</reference>
<proteinExistence type="predicted"/>
<gene>
    <name evidence="2" type="ORF">BCAL_2262</name>
</gene>
<accession>A0A086ZWS6</accession>